<evidence type="ECO:0000256" key="1">
    <source>
        <dbReference type="ARBA" id="ARBA00004127"/>
    </source>
</evidence>
<dbReference type="GO" id="GO:0016020">
    <property type="term" value="C:membrane"/>
    <property type="evidence" value="ECO:0007669"/>
    <property type="project" value="UniProtKB-SubCell"/>
</dbReference>
<dbReference type="RefSeq" id="WP_016209256.1">
    <property type="nucleotide sequence ID" value="NZ_CP012413.1"/>
</dbReference>
<dbReference type="InterPro" id="IPR018393">
    <property type="entry name" value="NADHpl_OxRdtase_5_subgr"/>
</dbReference>
<comment type="subcellular location">
    <subcellularLocation>
        <location evidence="1">Endomembrane system</location>
        <topology evidence="1">Multi-pass membrane protein</topology>
    </subcellularLocation>
    <subcellularLocation>
        <location evidence="5">Membrane</location>
        <topology evidence="5">Multi-pass membrane protein</topology>
    </subcellularLocation>
</comment>
<keyword evidence="2 5" id="KW-0812">Transmembrane</keyword>
<dbReference type="Gene3D" id="1.20.5.2700">
    <property type="match status" value="1"/>
</dbReference>
<dbReference type="PRINTS" id="PR01435">
    <property type="entry name" value="NPOXDRDTASE5"/>
</dbReference>
<dbReference type="PRINTS" id="PR01434">
    <property type="entry name" value="NADHDHGNASE5"/>
</dbReference>
<evidence type="ECO:0000256" key="4">
    <source>
        <dbReference type="ARBA" id="ARBA00023136"/>
    </source>
</evidence>
<dbReference type="PANTHER" id="PTHR42829">
    <property type="entry name" value="NADH-UBIQUINONE OXIDOREDUCTASE CHAIN 5"/>
    <property type="match status" value="1"/>
</dbReference>
<dbReference type="GO" id="GO:0015990">
    <property type="term" value="P:electron transport coupled proton transport"/>
    <property type="evidence" value="ECO:0007669"/>
    <property type="project" value="TreeGrafter"/>
</dbReference>
<evidence type="ECO:0000259" key="7">
    <source>
        <dbReference type="Pfam" id="PF00662"/>
    </source>
</evidence>
<dbReference type="NCBIfam" id="TIGR01974">
    <property type="entry name" value="NDH_I_L"/>
    <property type="match status" value="1"/>
</dbReference>
<evidence type="ECO:0000256" key="5">
    <source>
        <dbReference type="RuleBase" id="RU000320"/>
    </source>
</evidence>
<keyword evidence="4" id="KW-0472">Membrane</keyword>
<dbReference type="NCBIfam" id="NF005141">
    <property type="entry name" value="PRK06590.1"/>
    <property type="match status" value="1"/>
</dbReference>
<dbReference type="GO" id="GO:0008137">
    <property type="term" value="F:NADH dehydrogenase (ubiquinone) activity"/>
    <property type="evidence" value="ECO:0007669"/>
    <property type="project" value="InterPro"/>
</dbReference>
<evidence type="ECO:0000313" key="8">
    <source>
        <dbReference type="EMBL" id="QGO07327.1"/>
    </source>
</evidence>
<dbReference type="GO" id="GO:0003954">
    <property type="term" value="F:NADH dehydrogenase activity"/>
    <property type="evidence" value="ECO:0007669"/>
    <property type="project" value="TreeGrafter"/>
</dbReference>
<keyword evidence="8" id="KW-0560">Oxidoreductase</keyword>
<evidence type="ECO:0000313" key="9">
    <source>
        <dbReference type="Proteomes" id="UP000422232"/>
    </source>
</evidence>
<dbReference type="Proteomes" id="UP000422232">
    <property type="component" value="Chromosome"/>
</dbReference>
<dbReference type="InterPro" id="IPR003945">
    <property type="entry name" value="NU5C-like"/>
</dbReference>
<gene>
    <name evidence="8" type="primary">nuoL</name>
    <name evidence="8" type="ORF">Psal009_03271</name>
</gene>
<evidence type="ECO:0000259" key="6">
    <source>
        <dbReference type="Pfam" id="PF00361"/>
    </source>
</evidence>
<feature type="domain" description="NADH-Ubiquinone oxidoreductase (complex I) chain 5 N-terminal" evidence="7">
    <location>
        <begin position="71"/>
        <end position="121"/>
    </location>
</feature>
<keyword evidence="9" id="KW-1185">Reference proteome</keyword>
<dbReference type="GO" id="GO:0012505">
    <property type="term" value="C:endomembrane system"/>
    <property type="evidence" value="ECO:0007669"/>
    <property type="project" value="UniProtKB-SubCell"/>
</dbReference>
<organism evidence="8 9">
    <name type="scientific">Piscirickettsia salmonis</name>
    <dbReference type="NCBI Taxonomy" id="1238"/>
    <lineage>
        <taxon>Bacteria</taxon>
        <taxon>Pseudomonadati</taxon>
        <taxon>Pseudomonadota</taxon>
        <taxon>Gammaproteobacteria</taxon>
        <taxon>Thiotrichales</taxon>
        <taxon>Piscirickettsiaceae</taxon>
        <taxon>Piscirickettsia</taxon>
    </lineage>
</organism>
<sequence>MENIRLLLIVLTLSPLVGAIIAGFVGKRIGRTTVHTLCSAAVAIALILSIYLFVQLANGNIAPFNQSIYTWANIGGLNFSVGFLLDRLSAFMLIVVNFVSLAVHIYTIGYMKEDDGYIRFFSYISAFTFAMITLVLANNFFLLFFGWEAVGLVSYLLIGFWYKKDSAVYANLKAFLINRVGDLGFLLGIAGVLYLFGSLDYATVFKMTPVLAAEAPVIHIWGDTSVSAFNLIGILLFVGAMGKSAQVPLHNWLPDSMEGPTPISALIHAATMVTAGVYMVARLSPLYEHAPIALSVIMILGAITCLFMGLLAIIQNDIKRIVAYCTLSQLGYMVVALGVSAYSLAIFHLMSHAFFKALMFLAAGSAIIAMHHEQDIRKMGGLRKYMPITYWTMLISCVSLIAVPGFSGFFSKDLIIDAVGESHRWGASFAYVAVLGTAFVTALYTFRMFFLCFHTKERMDEQTRSHLKESPNVVTWPLIVLAIPATIAGYFFVQPALNGFFGQAIFTLPQHDIVQKLAEHFPTPMSMVLYAPSTPAFWLALSGVAVAWLFYVWRPELAAMTRKRLGFVHYIMDRKYFVDDIYQAVFGWGGYLIGYLCWRVGDVFVIDDGVVNGTAGRIRRIADVMRKIQSKFLLYHYAFAMIVGLLVLLLWFFLPH</sequence>
<keyword evidence="3" id="KW-1133">Transmembrane helix</keyword>
<dbReference type="GeneID" id="66742197"/>
<dbReference type="AlphaFoldDB" id="A0A9Q6LM15"/>
<evidence type="ECO:0000256" key="2">
    <source>
        <dbReference type="ARBA" id="ARBA00022692"/>
    </source>
</evidence>
<dbReference type="InterPro" id="IPR001750">
    <property type="entry name" value="ND/Mrp_TM"/>
</dbReference>
<protein>
    <submittedName>
        <fullName evidence="8">NADH-quinone oxidoreductase subunit L</fullName>
        <ecNumber evidence="8">1.6.5.11</ecNumber>
    </submittedName>
</protein>
<reference evidence="8 9" key="1">
    <citation type="submission" date="2019-04" db="EMBL/GenBank/DDBJ databases">
        <title>Complete genome sequencing of Piscirickettsia salmonis strain Psal-009.</title>
        <authorList>
            <person name="Schober I."/>
            <person name="Bunk B."/>
            <person name="Sproer C."/>
            <person name="Carril G.P."/>
            <person name="Riedel T."/>
            <person name="Flores-Herrera P.A."/>
            <person name="Nourdin-Galindo G."/>
            <person name="Marshall S.H."/>
            <person name="Overmann J."/>
        </authorList>
    </citation>
    <scope>NUCLEOTIDE SEQUENCE [LARGE SCALE GENOMIC DNA]</scope>
    <source>
        <strain evidence="8 9">Psal-009</strain>
    </source>
</reference>
<accession>A0A9Q6LM15</accession>
<dbReference type="PANTHER" id="PTHR42829:SF2">
    <property type="entry name" value="NADH-UBIQUINONE OXIDOREDUCTASE CHAIN 5"/>
    <property type="match status" value="1"/>
</dbReference>
<dbReference type="EC" id="1.6.5.11" evidence="8"/>
<evidence type="ECO:0000256" key="3">
    <source>
        <dbReference type="ARBA" id="ARBA00022989"/>
    </source>
</evidence>
<dbReference type="Pfam" id="PF00361">
    <property type="entry name" value="Proton_antipo_M"/>
    <property type="match status" value="1"/>
</dbReference>
<dbReference type="InterPro" id="IPR001516">
    <property type="entry name" value="Proton_antipo_N"/>
</dbReference>
<proteinExistence type="predicted"/>
<feature type="domain" description="NADH:quinone oxidoreductase/Mrp antiporter transmembrane" evidence="6">
    <location>
        <begin position="137"/>
        <end position="430"/>
    </location>
</feature>
<dbReference type="EMBL" id="CP038908">
    <property type="protein sequence ID" value="QGO07327.1"/>
    <property type="molecule type" value="Genomic_DNA"/>
</dbReference>
<dbReference type="Pfam" id="PF00662">
    <property type="entry name" value="Proton_antipo_N"/>
    <property type="match status" value="1"/>
</dbReference>
<dbReference type="GO" id="GO:0042773">
    <property type="term" value="P:ATP synthesis coupled electron transport"/>
    <property type="evidence" value="ECO:0007669"/>
    <property type="project" value="InterPro"/>
</dbReference>
<name>A0A9Q6LM15_PISSA</name>